<protein>
    <submittedName>
        <fullName evidence="2">Uncharacterized protein LOC108559521</fullName>
    </submittedName>
</protein>
<dbReference type="RefSeq" id="XP_017772313.1">
    <property type="nucleotide sequence ID" value="XM_017916824.1"/>
</dbReference>
<evidence type="ECO:0000313" key="2">
    <source>
        <dbReference type="RefSeq" id="XP_017772313.1"/>
    </source>
</evidence>
<evidence type="ECO:0000313" key="1">
    <source>
        <dbReference type="Proteomes" id="UP000695000"/>
    </source>
</evidence>
<reference evidence="2" key="1">
    <citation type="submission" date="2025-08" db="UniProtKB">
        <authorList>
            <consortium name="RefSeq"/>
        </authorList>
    </citation>
    <scope>IDENTIFICATION</scope>
    <source>
        <tissue evidence="2">Whole Larva</tissue>
    </source>
</reference>
<name>A0ABM1MCL3_NICVS</name>
<gene>
    <name evidence="2" type="primary">LOC108559521</name>
</gene>
<dbReference type="GeneID" id="108559521"/>
<proteinExistence type="predicted"/>
<dbReference type="Proteomes" id="UP000695000">
    <property type="component" value="Unplaced"/>
</dbReference>
<sequence length="201" mass="23666">MAINRILIVIGTAGTRHRSFLLFSLLRSFILCTYSPSGRRASQLIFLERKMQAVQVKYGGGFLNDELVLWKKQKEYARYKKCQEQKQVRDMMENYWPWEDNAQVKPRGLKNLRLDGLFPQRDFENAKRFSGILDLGRPGGGAPNVNRDTGRKLLKTREDPLLRFQWGKDLRNTVDNKLRYHTDKNQQEKYRKELGNRAEMI</sequence>
<keyword evidence="1" id="KW-1185">Reference proteome</keyword>
<organism evidence="1 2">
    <name type="scientific">Nicrophorus vespilloides</name>
    <name type="common">Boreal carrion beetle</name>
    <dbReference type="NCBI Taxonomy" id="110193"/>
    <lineage>
        <taxon>Eukaryota</taxon>
        <taxon>Metazoa</taxon>
        <taxon>Ecdysozoa</taxon>
        <taxon>Arthropoda</taxon>
        <taxon>Hexapoda</taxon>
        <taxon>Insecta</taxon>
        <taxon>Pterygota</taxon>
        <taxon>Neoptera</taxon>
        <taxon>Endopterygota</taxon>
        <taxon>Coleoptera</taxon>
        <taxon>Polyphaga</taxon>
        <taxon>Staphyliniformia</taxon>
        <taxon>Silphidae</taxon>
        <taxon>Nicrophorinae</taxon>
        <taxon>Nicrophorus</taxon>
    </lineage>
</organism>
<accession>A0ABM1MCL3</accession>